<dbReference type="InterPro" id="IPR012677">
    <property type="entry name" value="Nucleotide-bd_a/b_plait_sf"/>
</dbReference>
<dbReference type="InterPro" id="IPR035979">
    <property type="entry name" value="RBD_domain_sf"/>
</dbReference>
<evidence type="ECO:0000313" key="3">
    <source>
        <dbReference type="EMBL" id="KAI5404156.1"/>
    </source>
</evidence>
<dbReference type="Gramene" id="Psat05G0133900-T1">
    <property type="protein sequence ID" value="KAI5404156.1"/>
    <property type="gene ID" value="KIW84_051339"/>
</dbReference>
<sequence>MIRGKQMVIDNDDWFKVSTNQTVGRRGSLEAKRASHGRGDLNTTTFFIIEFPKKMRVKDLYQYLKDFGEIDEVVIPTKKDKGGKKYGFVHYFNVLFKEIRAWKHDDVDLERVTWIKCFGVPCHAWTTNFFEEISKTVGHYICSDDSTSRLDFLDVASFMIRTRCVIVINEALVVKINDNMFIIKMVEDFHGSGIMMFKKSQVSSEEDVTYSYEPGTVSWEEEDRSTTFEKSDEEDSL</sequence>
<dbReference type="Gramene" id="Psat5g038560.1">
    <property type="protein sequence ID" value="Psat5g038560.1.cds"/>
    <property type="gene ID" value="Psat5g038560"/>
</dbReference>
<evidence type="ECO:0000313" key="4">
    <source>
        <dbReference type="Proteomes" id="UP001058974"/>
    </source>
</evidence>
<proteinExistence type="predicted"/>
<dbReference type="AlphaFoldDB" id="A0A9D4WKW7"/>
<feature type="region of interest" description="Disordered" evidence="1">
    <location>
        <begin position="203"/>
        <end position="237"/>
    </location>
</feature>
<dbReference type="EMBL" id="JAMSHJ010000005">
    <property type="protein sequence ID" value="KAI5404156.1"/>
    <property type="molecule type" value="Genomic_DNA"/>
</dbReference>
<dbReference type="Gene3D" id="3.30.70.330">
    <property type="match status" value="1"/>
</dbReference>
<dbReference type="PANTHER" id="PTHR34427:SF5">
    <property type="entry name" value="DUF4283 DOMAIN-CONTAINING PROTEIN"/>
    <property type="match status" value="1"/>
</dbReference>
<dbReference type="GO" id="GO:0003723">
    <property type="term" value="F:RNA binding"/>
    <property type="evidence" value="ECO:0007669"/>
    <property type="project" value="InterPro"/>
</dbReference>
<name>A0A9D4WKW7_PEA</name>
<dbReference type="InterPro" id="IPR000504">
    <property type="entry name" value="RRM_dom"/>
</dbReference>
<comment type="caution">
    <text evidence="3">The sequence shown here is derived from an EMBL/GenBank/DDBJ whole genome shotgun (WGS) entry which is preliminary data.</text>
</comment>
<gene>
    <name evidence="3" type="ORF">KIW84_051339</name>
</gene>
<dbReference type="SUPFAM" id="SSF54928">
    <property type="entry name" value="RNA-binding domain, RBD"/>
    <property type="match status" value="1"/>
</dbReference>
<organism evidence="3 4">
    <name type="scientific">Pisum sativum</name>
    <name type="common">Garden pea</name>
    <name type="synonym">Lathyrus oleraceus</name>
    <dbReference type="NCBI Taxonomy" id="3888"/>
    <lineage>
        <taxon>Eukaryota</taxon>
        <taxon>Viridiplantae</taxon>
        <taxon>Streptophyta</taxon>
        <taxon>Embryophyta</taxon>
        <taxon>Tracheophyta</taxon>
        <taxon>Spermatophyta</taxon>
        <taxon>Magnoliopsida</taxon>
        <taxon>eudicotyledons</taxon>
        <taxon>Gunneridae</taxon>
        <taxon>Pentapetalae</taxon>
        <taxon>rosids</taxon>
        <taxon>fabids</taxon>
        <taxon>Fabales</taxon>
        <taxon>Fabaceae</taxon>
        <taxon>Papilionoideae</taxon>
        <taxon>50 kb inversion clade</taxon>
        <taxon>NPAAA clade</taxon>
        <taxon>Hologalegina</taxon>
        <taxon>IRL clade</taxon>
        <taxon>Fabeae</taxon>
        <taxon>Lathyrus</taxon>
    </lineage>
</organism>
<dbReference type="Pfam" id="PF00076">
    <property type="entry name" value="RRM_1"/>
    <property type="match status" value="1"/>
</dbReference>
<dbReference type="Proteomes" id="UP001058974">
    <property type="component" value="Chromosome 5"/>
</dbReference>
<accession>A0A9D4WKW7</accession>
<evidence type="ECO:0000256" key="1">
    <source>
        <dbReference type="SAM" id="MobiDB-lite"/>
    </source>
</evidence>
<dbReference type="PANTHER" id="PTHR34427">
    <property type="entry name" value="DUF4283 DOMAIN PROTEIN"/>
    <property type="match status" value="1"/>
</dbReference>
<feature type="domain" description="RRM" evidence="2">
    <location>
        <begin position="47"/>
        <end position="93"/>
    </location>
</feature>
<protein>
    <recommendedName>
        <fullName evidence="2">RRM domain-containing protein</fullName>
    </recommendedName>
</protein>
<evidence type="ECO:0000259" key="2">
    <source>
        <dbReference type="Pfam" id="PF00076"/>
    </source>
</evidence>
<keyword evidence="4" id="KW-1185">Reference proteome</keyword>
<reference evidence="3 4" key="1">
    <citation type="journal article" date="2022" name="Nat. Genet.">
        <title>Improved pea reference genome and pan-genome highlight genomic features and evolutionary characteristics.</title>
        <authorList>
            <person name="Yang T."/>
            <person name="Liu R."/>
            <person name="Luo Y."/>
            <person name="Hu S."/>
            <person name="Wang D."/>
            <person name="Wang C."/>
            <person name="Pandey M.K."/>
            <person name="Ge S."/>
            <person name="Xu Q."/>
            <person name="Li N."/>
            <person name="Li G."/>
            <person name="Huang Y."/>
            <person name="Saxena R.K."/>
            <person name="Ji Y."/>
            <person name="Li M."/>
            <person name="Yan X."/>
            <person name="He Y."/>
            <person name="Liu Y."/>
            <person name="Wang X."/>
            <person name="Xiang C."/>
            <person name="Varshney R.K."/>
            <person name="Ding H."/>
            <person name="Gao S."/>
            <person name="Zong X."/>
        </authorList>
    </citation>
    <scope>NUCLEOTIDE SEQUENCE [LARGE SCALE GENOMIC DNA]</scope>
    <source>
        <strain evidence="3 4">cv. Zhongwan 6</strain>
    </source>
</reference>